<dbReference type="PATRIC" id="fig|1297581.3.peg.1210"/>
<evidence type="ECO:0008006" key="3">
    <source>
        <dbReference type="Google" id="ProtNLM"/>
    </source>
</evidence>
<protein>
    <recommendedName>
        <fullName evidence="3">Transposase</fullName>
    </recommendedName>
</protein>
<comment type="caution">
    <text evidence="1">The sequence shown here is derived from an EMBL/GenBank/DDBJ whole genome shotgun (WGS) entry which is preliminary data.</text>
</comment>
<reference evidence="1 2" key="2">
    <citation type="journal article" date="2015" name="Genome Announc.">
        <title>Genome Sequence of Anoxybacillus flavithermus Strain AK1, a Thermophile Isolated from a Hot Spring in Saudi Arabia.</title>
        <authorList>
            <person name="Khalil A."/>
            <person name="Sivakumar N."/>
            <person name="Qarawi S."/>
        </authorList>
    </citation>
    <scope>NUCLEOTIDE SEQUENCE [LARGE SCALE GENOMIC DNA]</scope>
    <source>
        <strain evidence="1 2">AK1</strain>
    </source>
</reference>
<proteinExistence type="predicted"/>
<gene>
    <name evidence="1" type="ORF">H919_05899</name>
</gene>
<dbReference type="EMBL" id="APCD01000005">
    <property type="protein sequence ID" value="EMT46426.1"/>
    <property type="molecule type" value="Genomic_DNA"/>
</dbReference>
<name>M8D6G1_9BACL</name>
<reference evidence="1 2" key="1">
    <citation type="submission" date="2013-03" db="EMBL/GenBank/DDBJ databases">
        <title>Assembly of a new bacterial strain Anoxybacillus flavithermus AK1.</title>
        <authorList>
            <person name="Rajan I."/>
            <person name="PoliReddy D."/>
            <person name="Sugumar T."/>
            <person name="Rathinam K."/>
            <person name="Alqarawi S."/>
            <person name="Khalil A.B."/>
            <person name="Sivakumar N."/>
        </authorList>
    </citation>
    <scope>NUCLEOTIDE SEQUENCE [LARGE SCALE GENOMIC DNA]</scope>
    <source>
        <strain evidence="1 2">AK1</strain>
    </source>
</reference>
<dbReference type="AlphaFoldDB" id="M8D6G1"/>
<evidence type="ECO:0000313" key="1">
    <source>
        <dbReference type="EMBL" id="EMT46426.1"/>
    </source>
</evidence>
<sequence length="99" mass="11377">MQEHFHFTTDKAKIQKQYAAIFFFVSAQLSHIQCDLQRRNRHLAKQEDAEIIAIHLLGKLLGFSSERAWHRFVTGNLFITFSIQSPLPSAALCNQMDSS</sequence>
<accession>M8D6G1</accession>
<dbReference type="Proteomes" id="UP000012085">
    <property type="component" value="Unassembled WGS sequence"/>
</dbReference>
<evidence type="ECO:0000313" key="2">
    <source>
        <dbReference type="Proteomes" id="UP000012085"/>
    </source>
</evidence>
<organism evidence="1 2">
    <name type="scientific">Anoxybacillus flavithermus AK1</name>
    <dbReference type="NCBI Taxonomy" id="1297581"/>
    <lineage>
        <taxon>Bacteria</taxon>
        <taxon>Bacillati</taxon>
        <taxon>Bacillota</taxon>
        <taxon>Bacilli</taxon>
        <taxon>Bacillales</taxon>
        <taxon>Anoxybacillaceae</taxon>
        <taxon>Anoxybacillus</taxon>
    </lineage>
</organism>